<feature type="transmembrane region" description="Helical" evidence="6">
    <location>
        <begin position="207"/>
        <end position="231"/>
    </location>
</feature>
<keyword evidence="5 6" id="KW-0472">Membrane</keyword>
<evidence type="ECO:0000259" key="7">
    <source>
        <dbReference type="Pfam" id="PF00892"/>
    </source>
</evidence>
<sequence>MRALPLLGLAFVLVWCTGYLAGKIVVAQAAAATALVWRFGGAAALFALLAWLGGARWGTWTDARRSASVGVLMLALQFGGVYLGLQLGATAGVAALVIGAMPLLVSLIAVLSGMERLRALQWVGLLLGFVGVLLVVADRVDGATPWPAWLALLTGLVGISAGTLYQKRQAPNVDLRAGLALQNAAATLVLLPFALLLEDFRFAPTSAFFGATAWLILVNSLGGFALLFVLIRRDAATSVAALFFLVPPVTAVLGHLVLGEHLTALKLTGFACAACGVWLATRRLA</sequence>
<evidence type="ECO:0000256" key="4">
    <source>
        <dbReference type="ARBA" id="ARBA00022989"/>
    </source>
</evidence>
<dbReference type="SUPFAM" id="SSF103481">
    <property type="entry name" value="Multidrug resistance efflux transporter EmrE"/>
    <property type="match status" value="2"/>
</dbReference>
<comment type="similarity">
    <text evidence="2">Belongs to the EamA transporter family.</text>
</comment>
<evidence type="ECO:0000313" key="9">
    <source>
        <dbReference type="Proteomes" id="UP000521199"/>
    </source>
</evidence>
<dbReference type="InterPro" id="IPR037185">
    <property type="entry name" value="EmrE-like"/>
</dbReference>
<dbReference type="InterPro" id="IPR050638">
    <property type="entry name" value="AA-Vitamin_Transporters"/>
</dbReference>
<feature type="transmembrane region" description="Helical" evidence="6">
    <location>
        <begin position="264"/>
        <end position="281"/>
    </location>
</feature>
<comment type="caution">
    <text evidence="8">The sequence shown here is derived from an EMBL/GenBank/DDBJ whole genome shotgun (WGS) entry which is preliminary data.</text>
</comment>
<evidence type="ECO:0000256" key="6">
    <source>
        <dbReference type="SAM" id="Phobius"/>
    </source>
</evidence>
<evidence type="ECO:0000256" key="3">
    <source>
        <dbReference type="ARBA" id="ARBA00022692"/>
    </source>
</evidence>
<keyword evidence="4 6" id="KW-1133">Transmembrane helix</keyword>
<dbReference type="AlphaFoldDB" id="A0A7W8D5T6"/>
<reference evidence="8 9" key="1">
    <citation type="submission" date="2020-08" db="EMBL/GenBank/DDBJ databases">
        <title>Genomic Encyclopedia of Type Strains, Phase IV (KMG-IV): sequencing the most valuable type-strain genomes for metagenomic binning, comparative biology and taxonomic classification.</title>
        <authorList>
            <person name="Goeker M."/>
        </authorList>
    </citation>
    <scope>NUCLEOTIDE SEQUENCE [LARGE SCALE GENOMIC DNA]</scope>
    <source>
        <strain evidence="8 9">DSM 24163</strain>
    </source>
</reference>
<feature type="transmembrane region" description="Helical" evidence="6">
    <location>
        <begin position="67"/>
        <end position="85"/>
    </location>
</feature>
<gene>
    <name evidence="8" type="ORF">HNQ52_000758</name>
</gene>
<dbReference type="Pfam" id="PF00892">
    <property type="entry name" value="EamA"/>
    <property type="match status" value="2"/>
</dbReference>
<feature type="transmembrane region" description="Helical" evidence="6">
    <location>
        <begin position="177"/>
        <end position="195"/>
    </location>
</feature>
<feature type="transmembrane region" description="Helical" evidence="6">
    <location>
        <begin position="146"/>
        <end position="165"/>
    </location>
</feature>
<evidence type="ECO:0000256" key="2">
    <source>
        <dbReference type="ARBA" id="ARBA00007362"/>
    </source>
</evidence>
<organism evidence="8 9">
    <name type="scientific">Chiayiivirga flava</name>
    <dbReference type="NCBI Taxonomy" id="659595"/>
    <lineage>
        <taxon>Bacteria</taxon>
        <taxon>Pseudomonadati</taxon>
        <taxon>Pseudomonadota</taxon>
        <taxon>Gammaproteobacteria</taxon>
        <taxon>Lysobacterales</taxon>
        <taxon>Lysobacteraceae</taxon>
        <taxon>Chiayiivirga</taxon>
    </lineage>
</organism>
<feature type="domain" description="EamA" evidence="7">
    <location>
        <begin position="150"/>
        <end position="281"/>
    </location>
</feature>
<evidence type="ECO:0000256" key="1">
    <source>
        <dbReference type="ARBA" id="ARBA00004141"/>
    </source>
</evidence>
<name>A0A7W8D5T6_9GAMM</name>
<dbReference type="GO" id="GO:0016020">
    <property type="term" value="C:membrane"/>
    <property type="evidence" value="ECO:0007669"/>
    <property type="project" value="UniProtKB-SubCell"/>
</dbReference>
<accession>A0A7W8D5T6</accession>
<dbReference type="Proteomes" id="UP000521199">
    <property type="component" value="Unassembled WGS sequence"/>
</dbReference>
<evidence type="ECO:0000256" key="5">
    <source>
        <dbReference type="ARBA" id="ARBA00023136"/>
    </source>
</evidence>
<keyword evidence="3 6" id="KW-0812">Transmembrane</keyword>
<feature type="transmembrane region" description="Helical" evidence="6">
    <location>
        <begin position="39"/>
        <end position="55"/>
    </location>
</feature>
<protein>
    <submittedName>
        <fullName evidence="8">Drug/metabolite transporter (DMT)-like permease</fullName>
    </submittedName>
</protein>
<dbReference type="RefSeq" id="WP_183959760.1">
    <property type="nucleotide sequence ID" value="NZ_JACHHP010000001.1"/>
</dbReference>
<keyword evidence="9" id="KW-1185">Reference proteome</keyword>
<feature type="domain" description="EamA" evidence="7">
    <location>
        <begin position="6"/>
        <end position="136"/>
    </location>
</feature>
<comment type="subcellular location">
    <subcellularLocation>
        <location evidence="1">Membrane</location>
        <topology evidence="1">Multi-pass membrane protein</topology>
    </subcellularLocation>
</comment>
<evidence type="ECO:0000313" key="8">
    <source>
        <dbReference type="EMBL" id="MBB5207242.1"/>
    </source>
</evidence>
<dbReference type="InterPro" id="IPR000620">
    <property type="entry name" value="EamA_dom"/>
</dbReference>
<proteinExistence type="inferred from homology"/>
<dbReference type="PANTHER" id="PTHR32322:SF2">
    <property type="entry name" value="EAMA DOMAIN-CONTAINING PROTEIN"/>
    <property type="match status" value="1"/>
</dbReference>
<feature type="transmembrane region" description="Helical" evidence="6">
    <location>
        <begin position="119"/>
        <end position="140"/>
    </location>
</feature>
<feature type="transmembrane region" description="Helical" evidence="6">
    <location>
        <begin position="238"/>
        <end position="258"/>
    </location>
</feature>
<dbReference type="PANTHER" id="PTHR32322">
    <property type="entry name" value="INNER MEMBRANE TRANSPORTER"/>
    <property type="match status" value="1"/>
</dbReference>
<feature type="transmembrane region" description="Helical" evidence="6">
    <location>
        <begin position="91"/>
        <end position="112"/>
    </location>
</feature>
<dbReference type="EMBL" id="JACHHP010000001">
    <property type="protein sequence ID" value="MBB5207242.1"/>
    <property type="molecule type" value="Genomic_DNA"/>
</dbReference>